<protein>
    <submittedName>
        <fullName evidence="1">Uncharacterized protein</fullName>
    </submittedName>
</protein>
<name>A0AA95MQG6_9BACI</name>
<gene>
    <name evidence="1" type="ORF">QNH39_26250</name>
</gene>
<organism evidence="1 2">
    <name type="scientific">Neobacillus novalis</name>
    <dbReference type="NCBI Taxonomy" id="220687"/>
    <lineage>
        <taxon>Bacteria</taxon>
        <taxon>Bacillati</taxon>
        <taxon>Bacillota</taxon>
        <taxon>Bacilli</taxon>
        <taxon>Bacillales</taxon>
        <taxon>Bacillaceae</taxon>
        <taxon>Neobacillus</taxon>
    </lineage>
</organism>
<evidence type="ECO:0000313" key="2">
    <source>
        <dbReference type="Proteomes" id="UP001178288"/>
    </source>
</evidence>
<keyword evidence="2" id="KW-1185">Reference proteome</keyword>
<dbReference type="AlphaFoldDB" id="A0AA95MQG6"/>
<dbReference type="KEGG" id="nnv:QNH39_26250"/>
<dbReference type="RefSeq" id="WP_156487469.1">
    <property type="nucleotide sequence ID" value="NZ_CP126114.1"/>
</dbReference>
<dbReference type="EMBL" id="CP126114">
    <property type="protein sequence ID" value="WHY86035.1"/>
    <property type="molecule type" value="Genomic_DNA"/>
</dbReference>
<proteinExistence type="predicted"/>
<evidence type="ECO:0000313" key="1">
    <source>
        <dbReference type="EMBL" id="WHY86035.1"/>
    </source>
</evidence>
<sequence length="63" mass="7209">MKYFKLGINMVMVPERPIDEEVVKLSVEQKTTRFVSMVSAIINSDTQTKLFLLPFKGSFIAIK</sequence>
<reference evidence="1" key="1">
    <citation type="submission" date="2023-05" db="EMBL/GenBank/DDBJ databases">
        <title>Comparative genomics of Bacillaceae isolates and their secondary metabolite potential.</title>
        <authorList>
            <person name="Song L."/>
            <person name="Nielsen L.J."/>
            <person name="Mohite O."/>
            <person name="Xu X."/>
            <person name="Weber T."/>
            <person name="Kovacs A.T."/>
        </authorList>
    </citation>
    <scope>NUCLEOTIDE SEQUENCE</scope>
    <source>
        <strain evidence="1">XLM17</strain>
    </source>
</reference>
<accession>A0AA95MQG6</accession>
<dbReference type="Proteomes" id="UP001178288">
    <property type="component" value="Chromosome"/>
</dbReference>